<dbReference type="EMBL" id="LNZB01000048">
    <property type="protein sequence ID" value="KTD77186.1"/>
    <property type="molecule type" value="Genomic_DNA"/>
</dbReference>
<comment type="caution">
    <text evidence="2">The sequence shown here is derived from an EMBL/GenBank/DDBJ whole genome shotgun (WGS) entry which is preliminary data.</text>
</comment>
<reference evidence="2 3" key="1">
    <citation type="submission" date="2015-11" db="EMBL/GenBank/DDBJ databases">
        <title>Genomic analysis of 38 Legionella species identifies large and diverse effector repertoires.</title>
        <authorList>
            <person name="Burstein D."/>
            <person name="Amaro F."/>
            <person name="Zusman T."/>
            <person name="Lifshitz Z."/>
            <person name="Cohen O."/>
            <person name="Gilbert J.A."/>
            <person name="Pupko T."/>
            <person name="Shuman H.A."/>
            <person name="Segal G."/>
        </authorList>
    </citation>
    <scope>NUCLEOTIDE SEQUENCE [LARGE SCALE GENOMIC DNA]</scope>
    <source>
        <strain evidence="2 3">ATCC 51914</strain>
    </source>
</reference>
<keyword evidence="3" id="KW-1185">Reference proteome</keyword>
<dbReference type="PATRIC" id="fig|66969.6.peg.2144"/>
<gene>
    <name evidence="2" type="ORF">Lwal_1963</name>
</gene>
<feature type="compositionally biased region" description="Polar residues" evidence="1">
    <location>
        <begin position="117"/>
        <end position="126"/>
    </location>
</feature>
<accession>A0A0W1A775</accession>
<organism evidence="2 3">
    <name type="scientific">Legionella waltersii</name>
    <dbReference type="NCBI Taxonomy" id="66969"/>
    <lineage>
        <taxon>Bacteria</taxon>
        <taxon>Pseudomonadati</taxon>
        <taxon>Pseudomonadota</taxon>
        <taxon>Gammaproteobacteria</taxon>
        <taxon>Legionellales</taxon>
        <taxon>Legionellaceae</taxon>
        <taxon>Legionella</taxon>
    </lineage>
</organism>
<evidence type="ECO:0000256" key="1">
    <source>
        <dbReference type="SAM" id="MobiDB-lite"/>
    </source>
</evidence>
<dbReference type="STRING" id="66969.Lwal_1963"/>
<evidence type="ECO:0000313" key="2">
    <source>
        <dbReference type="EMBL" id="KTD77186.1"/>
    </source>
</evidence>
<dbReference type="OrthoDB" id="5653929at2"/>
<dbReference type="Proteomes" id="UP000054729">
    <property type="component" value="Unassembled WGS sequence"/>
</dbReference>
<feature type="compositionally biased region" description="Basic and acidic residues" evidence="1">
    <location>
        <begin position="155"/>
        <end position="167"/>
    </location>
</feature>
<feature type="compositionally biased region" description="Polar residues" evidence="1">
    <location>
        <begin position="139"/>
        <end position="153"/>
    </location>
</feature>
<evidence type="ECO:0000313" key="3">
    <source>
        <dbReference type="Proteomes" id="UP000054729"/>
    </source>
</evidence>
<feature type="compositionally biased region" description="Low complexity" evidence="1">
    <location>
        <begin position="95"/>
        <end position="106"/>
    </location>
</feature>
<name>A0A0W1A775_9GAMM</name>
<dbReference type="RefSeq" id="WP_058480617.1">
    <property type="nucleotide sequence ID" value="NZ_CAAAIQ010000011.1"/>
</dbReference>
<proteinExistence type="predicted"/>
<protein>
    <submittedName>
        <fullName evidence="2">Uncharacterized protein</fullName>
    </submittedName>
</protein>
<sequence length="701" mass="81043">MKIYLANISFKDFPIVWTYDPSTDVATCDLEILDSLALIEKDYLQEDILDYLKSKEYPFITITNNVVSIPKLSHILNENPLHPIPYLNKEMPQAQEPSKQHSSPKSSPERSRKAIKRSTSTLSSMKNGVKGVFGKDRSISTSRIKSPTSSPVVQRSHDNNTEDDTVKKPKKIKKKRTSTILRAIAEIEAEQHKERYNYTSIALDKLILFETDNVLWRTTLAMQGDFLEKVEQEQRASSFVFLTANLFQKQLLLKKNLVLYPARKVVLDQLGEMLEHLNEVFQSIAEVLSPYHRAGLYYYFQEAVESAMSVSPIISQKTEFESLPAEEFESIFKGNAFWQQANHLKALQLRYQIKTAKLTCIVKNSWRVDVGVEFPKDHPIDSMLRLFLSTKIFEKLLYKQQRVPKEHQTICSQIMSFNNKVIAFCEVNSEYKTLLKTLKSENQREKLTFEDFFHPDMVMKVSRGTETINQLLKYQALTIFKNRLNEEPELQKQLQACLKQINHSVFSVTQLEVESKQTSEVVGRMIADERPLIEGYYSLKSLIANILTNTLQQTTRLEAYQVHLETARKATRMIIIALSLSPPAMRLNDKVMSQLNKEELKIATWVKEILGESSNVELTQDTIKVPTVARERDSTIYLSPPWVEKISSLVKEVIEQSDMKRGPQKKKNTDHFCEYLVKQVIHLYLSELNLLKEPERQYQLQ</sequence>
<dbReference type="AlphaFoldDB" id="A0A0W1A775"/>
<feature type="region of interest" description="Disordered" evidence="1">
    <location>
        <begin position="92"/>
        <end position="171"/>
    </location>
</feature>